<dbReference type="SUPFAM" id="SSF53448">
    <property type="entry name" value="Nucleotide-diphospho-sugar transferases"/>
    <property type="match status" value="1"/>
</dbReference>
<feature type="transmembrane region" description="Helical" evidence="4">
    <location>
        <begin position="349"/>
        <end position="370"/>
    </location>
</feature>
<dbReference type="Pfam" id="PF00535">
    <property type="entry name" value="Glycos_transf_2"/>
    <property type="match status" value="1"/>
</dbReference>
<dbReference type="InterPro" id="IPR001173">
    <property type="entry name" value="Glyco_trans_2-like"/>
</dbReference>
<keyword evidence="2" id="KW-0328">Glycosyltransferase</keyword>
<feature type="transmembrane region" description="Helical" evidence="4">
    <location>
        <begin position="298"/>
        <end position="315"/>
    </location>
</feature>
<keyword evidence="4" id="KW-1133">Transmembrane helix</keyword>
<dbReference type="Proteomes" id="UP001500394">
    <property type="component" value="Unassembled WGS sequence"/>
</dbReference>
<comment type="similarity">
    <text evidence="1">Belongs to the glycosyltransferase 2 family.</text>
</comment>
<organism evidence="6 7">
    <name type="scientific">Sphingobacterium thermophilum</name>
    <dbReference type="NCBI Taxonomy" id="768534"/>
    <lineage>
        <taxon>Bacteria</taxon>
        <taxon>Pseudomonadati</taxon>
        <taxon>Bacteroidota</taxon>
        <taxon>Sphingobacteriia</taxon>
        <taxon>Sphingobacteriales</taxon>
        <taxon>Sphingobacteriaceae</taxon>
        <taxon>Sphingobacterium</taxon>
    </lineage>
</organism>
<dbReference type="InterPro" id="IPR029044">
    <property type="entry name" value="Nucleotide-diphossugar_trans"/>
</dbReference>
<dbReference type="RefSeq" id="WP_345066941.1">
    <property type="nucleotide sequence ID" value="NZ_BAABGR010000015.1"/>
</dbReference>
<accession>A0ABP8R2D1</accession>
<name>A0ABP8R2D1_9SPHI</name>
<evidence type="ECO:0000313" key="7">
    <source>
        <dbReference type="Proteomes" id="UP001500394"/>
    </source>
</evidence>
<evidence type="ECO:0000256" key="1">
    <source>
        <dbReference type="ARBA" id="ARBA00006739"/>
    </source>
</evidence>
<feature type="transmembrane region" description="Helical" evidence="4">
    <location>
        <begin position="13"/>
        <end position="34"/>
    </location>
</feature>
<gene>
    <name evidence="6" type="ORF">GCM10023173_15200</name>
</gene>
<evidence type="ECO:0000256" key="4">
    <source>
        <dbReference type="SAM" id="Phobius"/>
    </source>
</evidence>
<comment type="caution">
    <text evidence="6">The sequence shown here is derived from an EMBL/GenBank/DDBJ whole genome shotgun (WGS) entry which is preliminary data.</text>
</comment>
<dbReference type="EMBL" id="BAABGR010000015">
    <property type="protein sequence ID" value="GAA4516224.1"/>
    <property type="molecule type" value="Genomic_DNA"/>
</dbReference>
<keyword evidence="3" id="KW-0808">Transferase</keyword>
<dbReference type="PANTHER" id="PTHR43630:SF1">
    <property type="entry name" value="POLY-BETA-1,6-N-ACETYL-D-GLUCOSAMINE SYNTHASE"/>
    <property type="match status" value="1"/>
</dbReference>
<sequence>MEWDLNIVIKISYVLYGILGLFLLIQLYYILFVYSKLAAYKVKSYKDSEHQPPVSVIICAYNEEENLKQFLPSVLEQDYPQFEVIVVNDCSQDDTKWVLKEFSAQYPHLRVVDIKENIRLKNSKKFALTLGIKAAKYEHLIMTDADCQPNSNQWLREMAGAYSEGKEIVLGYSPYFRRAGFLNKLIRFETTHTAMSYLSYALKRNAYMGVGRNLSYLKSLFFRGKGFNAHMHIKSGDDDLFVNHNANKTNVNIAIHPDAHVYSVPKDSWRSYYKQKGRHAGASVLYKRQHKRMLARQLLSALLFYIMLIICLSIYPNLWFVGAGMFVFRYICQLFVFVPIYKKLAVKDLIWWLLILDVFYYFYICINGIFNRKKTQKTWK</sequence>
<evidence type="ECO:0000256" key="3">
    <source>
        <dbReference type="ARBA" id="ARBA00022679"/>
    </source>
</evidence>
<evidence type="ECO:0000313" key="6">
    <source>
        <dbReference type="EMBL" id="GAA4516224.1"/>
    </source>
</evidence>
<dbReference type="Gene3D" id="3.90.550.10">
    <property type="entry name" value="Spore Coat Polysaccharide Biosynthesis Protein SpsA, Chain A"/>
    <property type="match status" value="1"/>
</dbReference>
<protein>
    <submittedName>
        <fullName evidence="6">Glycosyltransferase</fullName>
    </submittedName>
</protein>
<reference evidence="7" key="1">
    <citation type="journal article" date="2019" name="Int. J. Syst. Evol. Microbiol.">
        <title>The Global Catalogue of Microorganisms (GCM) 10K type strain sequencing project: providing services to taxonomists for standard genome sequencing and annotation.</title>
        <authorList>
            <consortium name="The Broad Institute Genomics Platform"/>
            <consortium name="The Broad Institute Genome Sequencing Center for Infectious Disease"/>
            <person name="Wu L."/>
            <person name="Ma J."/>
        </authorList>
    </citation>
    <scope>NUCLEOTIDE SEQUENCE [LARGE SCALE GENOMIC DNA]</scope>
    <source>
        <strain evidence="7">JCM 17858</strain>
    </source>
</reference>
<feature type="domain" description="Glycosyltransferase 2-like" evidence="5">
    <location>
        <begin position="55"/>
        <end position="220"/>
    </location>
</feature>
<keyword evidence="4" id="KW-0812">Transmembrane</keyword>
<keyword evidence="4" id="KW-0472">Membrane</keyword>
<proteinExistence type="inferred from homology"/>
<dbReference type="PANTHER" id="PTHR43630">
    <property type="entry name" value="POLY-BETA-1,6-N-ACETYL-D-GLUCOSAMINE SYNTHASE"/>
    <property type="match status" value="1"/>
</dbReference>
<keyword evidence="7" id="KW-1185">Reference proteome</keyword>
<evidence type="ECO:0000259" key="5">
    <source>
        <dbReference type="Pfam" id="PF00535"/>
    </source>
</evidence>
<evidence type="ECO:0000256" key="2">
    <source>
        <dbReference type="ARBA" id="ARBA00022676"/>
    </source>
</evidence>